<comment type="subunit">
    <text evidence="3">UreD, UreF and UreG form a complex that acts as a GTP-hydrolysis-dependent molecular chaperone, activating the urease apoprotein by helping to assemble the nickel containing metallocenter of UreC. The UreE protein probably delivers the nickel.</text>
</comment>
<dbReference type="InterPro" id="IPR002669">
    <property type="entry name" value="UreD"/>
</dbReference>
<dbReference type="PANTHER" id="PTHR33643:SF1">
    <property type="entry name" value="UREASE ACCESSORY PROTEIN D"/>
    <property type="match status" value="1"/>
</dbReference>
<keyword evidence="2 3" id="KW-0143">Chaperone</keyword>
<dbReference type="AlphaFoldDB" id="A0A5C4XWB9"/>
<keyword evidence="3" id="KW-0996">Nickel insertion</keyword>
<evidence type="ECO:0000256" key="3">
    <source>
        <dbReference type="HAMAP-Rule" id="MF_01384"/>
    </source>
</evidence>
<evidence type="ECO:0000256" key="1">
    <source>
        <dbReference type="ARBA" id="ARBA00007177"/>
    </source>
</evidence>
<organism evidence="5 6">
    <name type="scientific">Deinococcus radiopugnans ATCC 19172</name>
    <dbReference type="NCBI Taxonomy" id="585398"/>
    <lineage>
        <taxon>Bacteria</taxon>
        <taxon>Thermotogati</taxon>
        <taxon>Deinococcota</taxon>
        <taxon>Deinococci</taxon>
        <taxon>Deinococcales</taxon>
        <taxon>Deinococcaceae</taxon>
        <taxon>Deinococcus</taxon>
    </lineage>
</organism>
<feature type="region of interest" description="Disordered" evidence="4">
    <location>
        <begin position="1"/>
        <end position="46"/>
    </location>
</feature>
<feature type="compositionally biased region" description="Basic and acidic residues" evidence="4">
    <location>
        <begin position="1"/>
        <end position="15"/>
    </location>
</feature>
<evidence type="ECO:0000256" key="2">
    <source>
        <dbReference type="ARBA" id="ARBA00023186"/>
    </source>
</evidence>
<dbReference type="OrthoDB" id="5328682at2"/>
<reference evidence="5 6" key="1">
    <citation type="submission" date="2019-06" db="EMBL/GenBank/DDBJ databases">
        <title>Genome sequence of Deinococcus radiopugnans ATCC 19172.</title>
        <authorList>
            <person name="Maclea K.S."/>
            <person name="Maynard C.R."/>
        </authorList>
    </citation>
    <scope>NUCLEOTIDE SEQUENCE [LARGE SCALE GENOMIC DNA]</scope>
    <source>
        <strain evidence="5 6">ATCC 19172</strain>
    </source>
</reference>
<comment type="caution">
    <text evidence="5">The sequence shown here is derived from an EMBL/GenBank/DDBJ whole genome shotgun (WGS) entry which is preliminary data.</text>
</comment>
<dbReference type="PANTHER" id="PTHR33643">
    <property type="entry name" value="UREASE ACCESSORY PROTEIN D"/>
    <property type="match status" value="1"/>
</dbReference>
<gene>
    <name evidence="3" type="primary">ureD</name>
    <name evidence="5" type="ORF">FHR04_18440</name>
</gene>
<evidence type="ECO:0000313" key="5">
    <source>
        <dbReference type="EMBL" id="TNM67406.1"/>
    </source>
</evidence>
<evidence type="ECO:0000313" key="6">
    <source>
        <dbReference type="Proteomes" id="UP000313988"/>
    </source>
</evidence>
<name>A0A5C4XWB9_9DEIO</name>
<comment type="subcellular location">
    <subcellularLocation>
        <location evidence="3">Cytoplasm</location>
    </subcellularLocation>
</comment>
<evidence type="ECO:0000256" key="4">
    <source>
        <dbReference type="SAM" id="MobiDB-lite"/>
    </source>
</evidence>
<proteinExistence type="inferred from homology"/>
<dbReference type="Pfam" id="PF01774">
    <property type="entry name" value="UreD"/>
    <property type="match status" value="1"/>
</dbReference>
<comment type="similarity">
    <text evidence="1 3">Belongs to the UreD family.</text>
</comment>
<dbReference type="Proteomes" id="UP000313988">
    <property type="component" value="Unassembled WGS sequence"/>
</dbReference>
<dbReference type="GO" id="GO:0016151">
    <property type="term" value="F:nickel cation binding"/>
    <property type="evidence" value="ECO:0007669"/>
    <property type="project" value="UniProtKB-UniRule"/>
</dbReference>
<dbReference type="GO" id="GO:0005737">
    <property type="term" value="C:cytoplasm"/>
    <property type="evidence" value="ECO:0007669"/>
    <property type="project" value="UniProtKB-SubCell"/>
</dbReference>
<dbReference type="HAMAP" id="MF_01384">
    <property type="entry name" value="UreD"/>
    <property type="match status" value="1"/>
</dbReference>
<accession>A0A5C4XWB9</accession>
<dbReference type="EMBL" id="VDMO01000030">
    <property type="protein sequence ID" value="TNM67406.1"/>
    <property type="molecule type" value="Genomic_DNA"/>
</dbReference>
<comment type="function">
    <text evidence="3">Required for maturation of urease via the functional incorporation of the urease nickel metallocenter.</text>
</comment>
<keyword evidence="3" id="KW-0963">Cytoplasm</keyword>
<protein>
    <recommendedName>
        <fullName evidence="3">Urease accessory protein UreD</fullName>
    </recommendedName>
</protein>
<sequence length="343" mass="36519">MHVRRGPERCAELHHQPRGAGAARVTAAPPRPHVPGGRTDPAHYTPADLPAEFAALGTPVEGLGVGQPGKVGLLELTFTPLAGATRLTHHFQQFPLQVFRPFYLDSHRPETAFVYVLSHGGTLQGDRARLDLVCAPGASAHVTTQAAAKLYRMERNYATQLVNLEAGEGSFLEYLPDPVIPFRDSRFFTRTCLTLHPGATAIVAETLLPGRVAYGEHHDYALYAAQMEARTPQGELLFTDSLKFAPQAASPHSPGQLGPHAALTTLYVVTRQAPAGALADRLHARLMGLPGVVGGASELPGGYGAWARAFGPDSISVTGALHALWDEARLALTGAPAPQGRKT</sequence>